<evidence type="ECO:0000256" key="3">
    <source>
        <dbReference type="SAM" id="SignalP"/>
    </source>
</evidence>
<keyword evidence="2" id="KW-0472">Membrane</keyword>
<accession>A0ABV7Z2V0</accession>
<proteinExistence type="predicted"/>
<evidence type="ECO:0000313" key="6">
    <source>
        <dbReference type="Proteomes" id="UP001595616"/>
    </source>
</evidence>
<reference evidence="6" key="1">
    <citation type="journal article" date="2019" name="Int. J. Syst. Evol. Microbiol.">
        <title>The Global Catalogue of Microorganisms (GCM) 10K type strain sequencing project: providing services to taxonomists for standard genome sequencing and annotation.</title>
        <authorList>
            <consortium name="The Broad Institute Genomics Platform"/>
            <consortium name="The Broad Institute Genome Sequencing Center for Infectious Disease"/>
            <person name="Wu L."/>
            <person name="Ma J."/>
        </authorList>
    </citation>
    <scope>NUCLEOTIDE SEQUENCE [LARGE SCALE GENOMIC DNA]</scope>
    <source>
        <strain evidence="6">CECT 7956</strain>
    </source>
</reference>
<dbReference type="EMBL" id="JBHRYQ010000001">
    <property type="protein sequence ID" value="MFC3812488.1"/>
    <property type="molecule type" value="Genomic_DNA"/>
</dbReference>
<protein>
    <submittedName>
        <fullName evidence="5">BamA/TamA family outer membrane protein</fullName>
    </submittedName>
</protein>
<dbReference type="Gene3D" id="2.40.160.50">
    <property type="entry name" value="membrane protein fhac: a member of the omp85/tpsb transporter family"/>
    <property type="match status" value="1"/>
</dbReference>
<dbReference type="RefSeq" id="WP_379839369.1">
    <property type="nucleotide sequence ID" value="NZ_JBHRYQ010000001.1"/>
</dbReference>
<comment type="caution">
    <text evidence="5">The sequence shown here is derived from an EMBL/GenBank/DDBJ whole genome shotgun (WGS) entry which is preliminary data.</text>
</comment>
<feature type="signal peptide" evidence="3">
    <location>
        <begin position="1"/>
        <end position="22"/>
    </location>
</feature>
<keyword evidence="3" id="KW-0732">Signal</keyword>
<keyword evidence="6" id="KW-1185">Reference proteome</keyword>
<gene>
    <name evidence="5" type="ORF">ACFOOI_17645</name>
</gene>
<dbReference type="Pfam" id="PF01103">
    <property type="entry name" value="Omp85"/>
    <property type="match status" value="1"/>
</dbReference>
<sequence>MQSRLVFVVFAFISISAFSQNADTLKHKLLRDKSIVVLPVVFRLPETRWGAGVGGSASFNFTKDSSWAKPSQVTFGLTFTQNKQILFFVPFKIFSKNNTYYFNSENGWYRYNYIYSGIGENKVKDEKFDTDYFRFRFLAAKHINATTYLGARINFENYRITGTQEGGELSSGIINGSDYSRTSGIGLSLIKDTRDAVFYPTKGIFGEAYVVPSNKIFGANRNFVKISVDVSKYASLGKKTVWANNVVGISNIGDVPFNQLAFLGGQNRLRGIYEGYFRDKNALILQTEFRQEIWKIIGAAAFGSVAFLGNETSILRMNLPKYTYGAGLRIATKNHLNLRLDYALSPYHSGNFYATIGEAF</sequence>
<evidence type="ECO:0000313" key="5">
    <source>
        <dbReference type="EMBL" id="MFC3812488.1"/>
    </source>
</evidence>
<feature type="domain" description="Bacterial surface antigen (D15)" evidence="4">
    <location>
        <begin position="57"/>
        <end position="360"/>
    </location>
</feature>
<evidence type="ECO:0000259" key="4">
    <source>
        <dbReference type="Pfam" id="PF01103"/>
    </source>
</evidence>
<comment type="subcellular location">
    <subcellularLocation>
        <location evidence="1">Membrane</location>
    </subcellularLocation>
</comment>
<evidence type="ECO:0000256" key="1">
    <source>
        <dbReference type="ARBA" id="ARBA00004370"/>
    </source>
</evidence>
<organism evidence="5 6">
    <name type="scientific">Lacihabitans lacunae</name>
    <dbReference type="NCBI Taxonomy" id="1028214"/>
    <lineage>
        <taxon>Bacteria</taxon>
        <taxon>Pseudomonadati</taxon>
        <taxon>Bacteroidota</taxon>
        <taxon>Cytophagia</taxon>
        <taxon>Cytophagales</taxon>
        <taxon>Leadbetterellaceae</taxon>
        <taxon>Lacihabitans</taxon>
    </lineage>
</organism>
<evidence type="ECO:0000256" key="2">
    <source>
        <dbReference type="ARBA" id="ARBA00023136"/>
    </source>
</evidence>
<name>A0ABV7Z2V0_9BACT</name>
<feature type="chain" id="PRO_5047342169" evidence="3">
    <location>
        <begin position="23"/>
        <end position="360"/>
    </location>
</feature>
<dbReference type="InterPro" id="IPR000184">
    <property type="entry name" value="Bac_surfAg_D15"/>
</dbReference>
<dbReference type="Proteomes" id="UP001595616">
    <property type="component" value="Unassembled WGS sequence"/>
</dbReference>